<gene>
    <name evidence="1" type="ORF">BDZ31_003657</name>
</gene>
<reference evidence="1 2" key="1">
    <citation type="submission" date="2020-08" db="EMBL/GenBank/DDBJ databases">
        <title>Genomic Encyclopedia of Archaeal and Bacterial Type Strains, Phase II (KMG-II): from individual species to whole genera.</title>
        <authorList>
            <person name="Goeker M."/>
        </authorList>
    </citation>
    <scope>NUCLEOTIDE SEQUENCE [LARGE SCALE GENOMIC DNA]</scope>
    <source>
        <strain evidence="1 2">DSM 23288</strain>
    </source>
</reference>
<dbReference type="InterPro" id="IPR015315">
    <property type="entry name" value="DUF1963"/>
</dbReference>
<evidence type="ECO:0008006" key="3">
    <source>
        <dbReference type="Google" id="ProtNLM"/>
    </source>
</evidence>
<name>A0A840IJ52_9ACTN</name>
<dbReference type="RefSeq" id="WP_183343779.1">
    <property type="nucleotide sequence ID" value="NZ_JACHNU010000006.1"/>
</dbReference>
<comment type="caution">
    <text evidence="1">The sequence shown here is derived from an EMBL/GenBank/DDBJ whole genome shotgun (WGS) entry which is preliminary data.</text>
</comment>
<keyword evidence="2" id="KW-1185">Reference proteome</keyword>
<dbReference type="EMBL" id="JACHNU010000006">
    <property type="protein sequence ID" value="MBB4664054.1"/>
    <property type="molecule type" value="Genomic_DNA"/>
</dbReference>
<dbReference type="SUPFAM" id="SSF103032">
    <property type="entry name" value="Hypothetical protein YwqG"/>
    <property type="match status" value="1"/>
</dbReference>
<dbReference type="Proteomes" id="UP000585272">
    <property type="component" value="Unassembled WGS sequence"/>
</dbReference>
<accession>A0A840IJ52</accession>
<dbReference type="Gene3D" id="2.30.320.10">
    <property type="entry name" value="YwqG-like"/>
    <property type="match status" value="1"/>
</dbReference>
<evidence type="ECO:0000313" key="2">
    <source>
        <dbReference type="Proteomes" id="UP000585272"/>
    </source>
</evidence>
<sequence>MDRRGFFKSMLGKGLSHGARQVDAVVIPFERAARAARDAMPADDPADDAVDLRAVDDLEHDDDLAGEERPAPLPAVPVARPCDDDDLMRVAADAGLILHVEAAVALARRGVRIAPGEGAPPPGARSRFGGAPDLPAGAVWPNWDAEPLTFLAQIDLAEAHAAGIDPLLPADGLLLLFSALDRTPSGTSPLDRESTHLMWVPAEQVPERAPEPVGACQPAEARAMSLTSEAMLPRVWSEPVQRLGLDDAQQQAWEGARRDLAELQGVEAWEAGAPLRSLHRLLGHAEESRGDMPIALELAARGIDVGYGAPSAHPEARRLGRAPERWRLLLQLTVDDQLGWEFGRGRERLYVWGVEDELNAGVLTSVRALAR</sequence>
<dbReference type="Pfam" id="PF09234">
    <property type="entry name" value="DUF1963"/>
    <property type="match status" value="1"/>
</dbReference>
<protein>
    <recommendedName>
        <fullName evidence="3">DUF1963 domain-containing protein</fullName>
    </recommendedName>
</protein>
<dbReference type="AlphaFoldDB" id="A0A840IJ52"/>
<dbReference type="InterPro" id="IPR035948">
    <property type="entry name" value="YwqG-like_sf"/>
</dbReference>
<proteinExistence type="predicted"/>
<organism evidence="1 2">
    <name type="scientific">Conexibacter arvalis</name>
    <dbReference type="NCBI Taxonomy" id="912552"/>
    <lineage>
        <taxon>Bacteria</taxon>
        <taxon>Bacillati</taxon>
        <taxon>Actinomycetota</taxon>
        <taxon>Thermoleophilia</taxon>
        <taxon>Solirubrobacterales</taxon>
        <taxon>Conexibacteraceae</taxon>
        <taxon>Conexibacter</taxon>
    </lineage>
</organism>
<evidence type="ECO:0000313" key="1">
    <source>
        <dbReference type="EMBL" id="MBB4664054.1"/>
    </source>
</evidence>